<dbReference type="Gene3D" id="3.40.50.1580">
    <property type="entry name" value="Nucleoside phosphorylase domain"/>
    <property type="match status" value="1"/>
</dbReference>
<feature type="chain" id="PRO_5011760973" evidence="1">
    <location>
        <begin position="21"/>
        <end position="334"/>
    </location>
</feature>
<dbReference type="OrthoDB" id="4517280at2"/>
<dbReference type="Proteomes" id="UP000198885">
    <property type="component" value="Unassembled WGS sequence"/>
</dbReference>
<accession>A0A1H9PW66</accession>
<dbReference type="GO" id="GO:0003824">
    <property type="term" value="F:catalytic activity"/>
    <property type="evidence" value="ECO:0007669"/>
    <property type="project" value="InterPro"/>
</dbReference>
<dbReference type="InterPro" id="IPR009486">
    <property type="entry name" value="Pur_nuclsid_perm"/>
</dbReference>
<keyword evidence="1" id="KW-0732">Signal</keyword>
<sequence length="334" mass="35130">MLRMTAAIAPLLLCAGAATAQQQVDPKVLVVTMFGGEAAPWLENLDLSQEVTVPGLPEDFPALHCNDDVCVMTTAMGFANAASSLSAVVYGDAVDLTDSYVLIAGIAGVDPEHGTLGSAHWARFVADAGLRHQIDPREVPEDWDTGSIPLGASEPGSDAGWTAGTELFVLNATLANRAAEISKDVELMDSQTAGDYRSAYDQEAAQRAPFVSVCDTVSGDTYWHGEMIAEDVEATMERLSGGEGTYCTTQMEDNATLTALSRGAKAGLVDMSRVVVLRTGSNFDRSAPDQTAAESLAAESGGYGPATENAYRVGNALVEEIVSNWDAWSDGVPE</sequence>
<dbReference type="GO" id="GO:0055085">
    <property type="term" value="P:transmembrane transport"/>
    <property type="evidence" value="ECO:0007669"/>
    <property type="project" value="InterPro"/>
</dbReference>
<keyword evidence="3" id="KW-1185">Reference proteome</keyword>
<dbReference type="PANTHER" id="PTHR38643:SF1">
    <property type="entry name" value="PURINE NUCLEOSIDE PERMEASE C285.05-RELATED"/>
    <property type="match status" value="1"/>
</dbReference>
<dbReference type="GO" id="GO:0009116">
    <property type="term" value="P:nucleoside metabolic process"/>
    <property type="evidence" value="ECO:0007669"/>
    <property type="project" value="InterPro"/>
</dbReference>
<gene>
    <name evidence="2" type="ORF">SAMN04490244_101348</name>
</gene>
<dbReference type="RefSeq" id="WP_092687401.1">
    <property type="nucleotide sequence ID" value="NZ_FOGU01000001.1"/>
</dbReference>
<dbReference type="PIRSF" id="PIRSF013171">
    <property type="entry name" value="Pur_nuclsid_perm"/>
    <property type="match status" value="1"/>
</dbReference>
<dbReference type="AlphaFoldDB" id="A0A1H9PW66"/>
<proteinExistence type="predicted"/>
<dbReference type="InterPro" id="IPR035994">
    <property type="entry name" value="Nucleoside_phosphorylase_sf"/>
</dbReference>
<evidence type="ECO:0000256" key="1">
    <source>
        <dbReference type="SAM" id="SignalP"/>
    </source>
</evidence>
<reference evidence="2 3" key="1">
    <citation type="submission" date="2016-10" db="EMBL/GenBank/DDBJ databases">
        <authorList>
            <person name="de Groot N.N."/>
        </authorList>
    </citation>
    <scope>NUCLEOTIDE SEQUENCE [LARGE SCALE GENOMIC DNA]</scope>
    <source>
        <strain evidence="2 3">DSM 23042</strain>
    </source>
</reference>
<feature type="signal peptide" evidence="1">
    <location>
        <begin position="1"/>
        <end position="20"/>
    </location>
</feature>
<organism evidence="2 3">
    <name type="scientific">Tranquillimonas rosea</name>
    <dbReference type="NCBI Taxonomy" id="641238"/>
    <lineage>
        <taxon>Bacteria</taxon>
        <taxon>Pseudomonadati</taxon>
        <taxon>Pseudomonadota</taxon>
        <taxon>Alphaproteobacteria</taxon>
        <taxon>Rhodobacterales</taxon>
        <taxon>Roseobacteraceae</taxon>
        <taxon>Tranquillimonas</taxon>
    </lineage>
</organism>
<name>A0A1H9PW66_9RHOB</name>
<evidence type="ECO:0000313" key="3">
    <source>
        <dbReference type="Proteomes" id="UP000198885"/>
    </source>
</evidence>
<dbReference type="Pfam" id="PF06516">
    <property type="entry name" value="NUP"/>
    <property type="match status" value="1"/>
</dbReference>
<evidence type="ECO:0000313" key="2">
    <source>
        <dbReference type="EMBL" id="SER52065.1"/>
    </source>
</evidence>
<dbReference type="PANTHER" id="PTHR38643">
    <property type="entry name" value="PURINE NUCLEOSIDE PERMEASE C285.05-RELATED"/>
    <property type="match status" value="1"/>
</dbReference>
<dbReference type="EMBL" id="FOGU01000001">
    <property type="protein sequence ID" value="SER52065.1"/>
    <property type="molecule type" value="Genomic_DNA"/>
</dbReference>
<protein>
    <submittedName>
        <fullName evidence="2">Purine nucleoside permease</fullName>
    </submittedName>
</protein>